<protein>
    <submittedName>
        <fullName evidence="1">Uncharacterized protein</fullName>
    </submittedName>
</protein>
<evidence type="ECO:0000313" key="1">
    <source>
        <dbReference type="EMBL" id="KAK7966431.1"/>
    </source>
</evidence>
<dbReference type="GeneID" id="92069992"/>
<dbReference type="Proteomes" id="UP001391051">
    <property type="component" value="Unassembled WGS sequence"/>
</dbReference>
<name>A0ABR1QUR9_9PEZI</name>
<dbReference type="RefSeq" id="XP_066705823.1">
    <property type="nucleotide sequence ID" value="XM_066836930.1"/>
</dbReference>
<accession>A0ABR1QUR9</accession>
<reference evidence="1 2" key="1">
    <citation type="submission" date="2023-01" db="EMBL/GenBank/DDBJ databases">
        <title>Analysis of 21 Apiospora genomes using comparative genomics revels a genus with tremendous synthesis potential of carbohydrate active enzymes and secondary metabolites.</title>
        <authorList>
            <person name="Sorensen T."/>
        </authorList>
    </citation>
    <scope>NUCLEOTIDE SEQUENCE [LARGE SCALE GENOMIC DNA]</scope>
    <source>
        <strain evidence="1 2">CBS 24483</strain>
    </source>
</reference>
<proteinExistence type="predicted"/>
<gene>
    <name evidence="1" type="ORF">PG986_000708</name>
</gene>
<evidence type="ECO:0000313" key="2">
    <source>
        <dbReference type="Proteomes" id="UP001391051"/>
    </source>
</evidence>
<sequence>MRAEKPIGELFALCSYHRCREKTCGVLAAPSSNRKYCKAHICNGTACYRESCFCSDTHRIDIAVLRASMCAVAGTAWSSGPRR</sequence>
<dbReference type="EMBL" id="JAQQWE010000001">
    <property type="protein sequence ID" value="KAK7966431.1"/>
    <property type="molecule type" value="Genomic_DNA"/>
</dbReference>
<keyword evidence="2" id="KW-1185">Reference proteome</keyword>
<comment type="caution">
    <text evidence="1">The sequence shown here is derived from an EMBL/GenBank/DDBJ whole genome shotgun (WGS) entry which is preliminary data.</text>
</comment>
<organism evidence="1 2">
    <name type="scientific">Apiospora aurea</name>
    <dbReference type="NCBI Taxonomy" id="335848"/>
    <lineage>
        <taxon>Eukaryota</taxon>
        <taxon>Fungi</taxon>
        <taxon>Dikarya</taxon>
        <taxon>Ascomycota</taxon>
        <taxon>Pezizomycotina</taxon>
        <taxon>Sordariomycetes</taxon>
        <taxon>Xylariomycetidae</taxon>
        <taxon>Amphisphaeriales</taxon>
        <taxon>Apiosporaceae</taxon>
        <taxon>Apiospora</taxon>
    </lineage>
</organism>